<name>A0ABS1DMC5_9PROT</name>
<dbReference type="Proteomes" id="UP001296873">
    <property type="component" value="Unassembled WGS sequence"/>
</dbReference>
<proteinExistence type="predicted"/>
<protein>
    <recommendedName>
        <fullName evidence="3">Transposase DDE domain-containing protein</fullName>
    </recommendedName>
</protein>
<reference evidence="1 2" key="1">
    <citation type="journal article" date="2020" name="Microorganisms">
        <title>Osmotic Adaptation and Compatible Solute Biosynthesis of Phototrophic Bacteria as Revealed from Genome Analyses.</title>
        <authorList>
            <person name="Imhoff J.F."/>
            <person name="Rahn T."/>
            <person name="Kunzel S."/>
            <person name="Keller A."/>
            <person name="Neulinger S.C."/>
        </authorList>
    </citation>
    <scope>NUCLEOTIDE SEQUENCE [LARGE SCALE GENOMIC DNA]</scope>
    <source>
        <strain evidence="1 2">DSM 9895</strain>
    </source>
</reference>
<gene>
    <name evidence="1" type="ORF">CKO28_26955</name>
</gene>
<evidence type="ECO:0000313" key="2">
    <source>
        <dbReference type="Proteomes" id="UP001296873"/>
    </source>
</evidence>
<evidence type="ECO:0008006" key="3">
    <source>
        <dbReference type="Google" id="ProtNLM"/>
    </source>
</evidence>
<dbReference type="EMBL" id="NRRL01000261">
    <property type="protein sequence ID" value="MBK1671634.1"/>
    <property type="molecule type" value="Genomic_DNA"/>
</dbReference>
<comment type="caution">
    <text evidence="1">The sequence shown here is derived from an EMBL/GenBank/DDBJ whole genome shotgun (WGS) entry which is preliminary data.</text>
</comment>
<evidence type="ECO:0000313" key="1">
    <source>
        <dbReference type="EMBL" id="MBK1671634.1"/>
    </source>
</evidence>
<accession>A0ABS1DMC5</accession>
<keyword evidence="2" id="KW-1185">Reference proteome</keyword>
<organism evidence="1 2">
    <name type="scientific">Rhodovibrio sodomensis</name>
    <dbReference type="NCBI Taxonomy" id="1088"/>
    <lineage>
        <taxon>Bacteria</taxon>
        <taxon>Pseudomonadati</taxon>
        <taxon>Pseudomonadota</taxon>
        <taxon>Alphaproteobacteria</taxon>
        <taxon>Rhodospirillales</taxon>
        <taxon>Rhodovibrionaceae</taxon>
        <taxon>Rhodovibrio</taxon>
    </lineage>
</organism>
<sequence>MHAGDVRAHRRDLDAVVAELEGLVLGTNVPTATRAVAGRRGNREVGVRLQGPRLTLAALACLAGFTFPRLIRLLVLRLGSEEFCAFLRGWFTLASSSATRRSRHPF</sequence>